<dbReference type="InterPro" id="IPR036866">
    <property type="entry name" value="RibonucZ/Hydroxyglut_hydro"/>
</dbReference>
<dbReference type="Pfam" id="PF12724">
    <property type="entry name" value="Flavodoxin_5"/>
    <property type="match status" value="1"/>
</dbReference>
<dbReference type="SUPFAM" id="SSF56281">
    <property type="entry name" value="Metallo-hydrolase/oxidoreductase"/>
    <property type="match status" value="1"/>
</dbReference>
<dbReference type="InterPro" id="IPR045761">
    <property type="entry name" value="ODP_dom"/>
</dbReference>
<dbReference type="SMART" id="SM00849">
    <property type="entry name" value="Lactamase_B"/>
    <property type="match status" value="1"/>
</dbReference>
<dbReference type="InterPro" id="IPR001279">
    <property type="entry name" value="Metallo-B-lactamas"/>
</dbReference>
<dbReference type="InterPro" id="IPR016440">
    <property type="entry name" value="Rubredoxin-O_OxRdtase"/>
</dbReference>
<evidence type="ECO:0000256" key="1">
    <source>
        <dbReference type="ARBA" id="ARBA00007121"/>
    </source>
</evidence>
<dbReference type="Gene3D" id="3.60.15.10">
    <property type="entry name" value="Ribonuclease Z/Hydroxyacylglutathione hydrolase-like"/>
    <property type="match status" value="1"/>
</dbReference>
<dbReference type="InterPro" id="IPR008254">
    <property type="entry name" value="Flavodoxin/NO_synth"/>
</dbReference>
<dbReference type="Pfam" id="PF19583">
    <property type="entry name" value="ODP"/>
    <property type="match status" value="1"/>
</dbReference>
<proteinExistence type="inferred from homology"/>
<dbReference type="PANTHER" id="PTHR43717">
    <property type="entry name" value="ANAEROBIC NITRIC OXIDE REDUCTASE FLAVORUBREDOXIN"/>
    <property type="match status" value="1"/>
</dbReference>
<name>A0ABT2UWK6_9FIRM</name>
<evidence type="ECO:0000313" key="4">
    <source>
        <dbReference type="Proteomes" id="UP001652395"/>
    </source>
</evidence>
<dbReference type="PANTHER" id="PTHR43717:SF1">
    <property type="entry name" value="ANAEROBIC NITRIC OXIDE REDUCTASE FLAVORUBREDOXIN"/>
    <property type="match status" value="1"/>
</dbReference>
<keyword evidence="4" id="KW-1185">Reference proteome</keyword>
<comment type="caution">
    <text evidence="3">The sequence shown here is derived from an EMBL/GenBank/DDBJ whole genome shotgun (WGS) entry which is preliminary data.</text>
</comment>
<dbReference type="InterPro" id="IPR026816">
    <property type="entry name" value="Flavodoxin_dom"/>
</dbReference>
<dbReference type="InterPro" id="IPR029039">
    <property type="entry name" value="Flavoprotein-like_sf"/>
</dbReference>
<dbReference type="EMBL" id="JAOQJF010000005">
    <property type="protein sequence ID" value="MCU6799022.1"/>
    <property type="molecule type" value="Genomic_DNA"/>
</dbReference>
<dbReference type="CDD" id="cd07709">
    <property type="entry name" value="flavodiiron_proteins_MBL-fold"/>
    <property type="match status" value="1"/>
</dbReference>
<dbReference type="RefSeq" id="WP_158357696.1">
    <property type="nucleotide sequence ID" value="NZ_JAOQJF010000005.1"/>
</dbReference>
<accession>A0ABT2UWK6</accession>
<comment type="similarity">
    <text evidence="1">In the N-terminal section; belongs to the zinc metallo-hydrolase group 3 family.</text>
</comment>
<sequence length="400" mass="45190">MNCSRRLTDTLYWVGANDRRIALFENVYPVPRGVSYNSYLLLDEKTALFDTIDQAFTHQLLENVSSVLDGRSLDYLIVNHMEPDHCASIADILFRYPGVKIVCTAKAANMMKQFFEFDVDQYVVPVKEGDTLSLGVHTLTFVMAPMVHWPEVMVTYETTEKILFSADAFGSFGAINGNIFADETDYKNQWLPEARRYYCNIVGKYGPQVQALLKKASRLEISMICPLHSLVWRKDLDWLLEKYSRWSSYEPEEKTVLIAYASVYGHTEQAADAIAARLAERGVPNIAVYDVSKTHPSYILADAFRCSALVFASITYNNGIFCNMETLLHQIAAHNLQNRTVAFLENGSWAPVSVKHMTDTFASLKNMKVLEESLTIRSSLKNCQGDCLEALVDSIFQSLA</sequence>
<organism evidence="3 4">
    <name type="scientific">Alitiscatomonas aceti</name>
    <dbReference type="NCBI Taxonomy" id="2981724"/>
    <lineage>
        <taxon>Bacteria</taxon>
        <taxon>Bacillati</taxon>
        <taxon>Bacillota</taxon>
        <taxon>Clostridia</taxon>
        <taxon>Lachnospirales</taxon>
        <taxon>Lachnospiraceae</taxon>
        <taxon>Alitiscatomonas</taxon>
    </lineage>
</organism>
<reference evidence="3 4" key="1">
    <citation type="journal article" date="2021" name="ISME Commun">
        <title>Automated analysis of genomic sequences facilitates high-throughput and comprehensive description of bacteria.</title>
        <authorList>
            <person name="Hitch T.C.A."/>
        </authorList>
    </citation>
    <scope>NUCLEOTIDE SEQUENCE [LARGE SCALE GENOMIC DNA]</scope>
    <source>
        <strain evidence="4">f_CCE</strain>
    </source>
</reference>
<protein>
    <submittedName>
        <fullName evidence="3">FprA family A-type flavoprotein</fullName>
    </submittedName>
</protein>
<dbReference type="PROSITE" id="PS50902">
    <property type="entry name" value="FLAVODOXIN_LIKE"/>
    <property type="match status" value="1"/>
</dbReference>
<dbReference type="Gene3D" id="3.40.50.360">
    <property type="match status" value="1"/>
</dbReference>
<feature type="domain" description="Flavodoxin-like" evidence="2">
    <location>
        <begin position="256"/>
        <end position="400"/>
    </location>
</feature>
<dbReference type="PIRSF" id="PIRSF005243">
    <property type="entry name" value="ROO"/>
    <property type="match status" value="1"/>
</dbReference>
<dbReference type="Proteomes" id="UP001652395">
    <property type="component" value="Unassembled WGS sequence"/>
</dbReference>
<gene>
    <name evidence="3" type="ORF">OCV69_03590</name>
</gene>
<evidence type="ECO:0000259" key="2">
    <source>
        <dbReference type="PROSITE" id="PS50902"/>
    </source>
</evidence>
<dbReference type="SUPFAM" id="SSF52218">
    <property type="entry name" value="Flavoproteins"/>
    <property type="match status" value="1"/>
</dbReference>
<evidence type="ECO:0000313" key="3">
    <source>
        <dbReference type="EMBL" id="MCU6799022.1"/>
    </source>
</evidence>